<dbReference type="AlphaFoldDB" id="A0A1M7ZH99"/>
<dbReference type="STRING" id="1123029.SAMN02745172_01632"/>
<name>A0A1M7ZH99_9HYPH</name>
<feature type="domain" description="N-acetyltransferase" evidence="3">
    <location>
        <begin position="1"/>
        <end position="157"/>
    </location>
</feature>
<dbReference type="PANTHER" id="PTHR43877:SF2">
    <property type="entry name" value="AMINOALKYLPHOSPHONATE N-ACETYLTRANSFERASE-RELATED"/>
    <property type="match status" value="1"/>
</dbReference>
<proteinExistence type="predicted"/>
<dbReference type="InterPro" id="IPR016181">
    <property type="entry name" value="Acyl_CoA_acyltransferase"/>
</dbReference>
<dbReference type="Gene3D" id="3.40.630.30">
    <property type="match status" value="1"/>
</dbReference>
<sequence>MRYRIVSTSERPDLAVTTATWRWSGFFRERGVPVEEVIRYERDHLAAGSPMLRTLVLLADGEPVGMVSLLSNDLEGRPDLGPWLGDLFVEARFRGRGHALRLIAGLEASARADGVERLWLYTEDAAGLYRKAGWSEAETAVSGGKPVRVLYRDLKREGS</sequence>
<dbReference type="Proteomes" id="UP000186406">
    <property type="component" value="Unassembled WGS sequence"/>
</dbReference>
<dbReference type="Pfam" id="PF00583">
    <property type="entry name" value="Acetyltransf_1"/>
    <property type="match status" value="1"/>
</dbReference>
<protein>
    <submittedName>
        <fullName evidence="4">Acetyltransferase (GNAT) family protein</fullName>
    </submittedName>
</protein>
<keyword evidence="1 4" id="KW-0808">Transferase</keyword>
<keyword evidence="5" id="KW-1185">Reference proteome</keyword>
<organism evidence="4 5">
    <name type="scientific">Pseudoxanthobacter soli DSM 19599</name>
    <dbReference type="NCBI Taxonomy" id="1123029"/>
    <lineage>
        <taxon>Bacteria</taxon>
        <taxon>Pseudomonadati</taxon>
        <taxon>Pseudomonadota</taxon>
        <taxon>Alphaproteobacteria</taxon>
        <taxon>Hyphomicrobiales</taxon>
        <taxon>Segnochrobactraceae</taxon>
        <taxon>Pseudoxanthobacter</taxon>
    </lineage>
</organism>
<dbReference type="GO" id="GO:0016747">
    <property type="term" value="F:acyltransferase activity, transferring groups other than amino-acyl groups"/>
    <property type="evidence" value="ECO:0007669"/>
    <property type="project" value="InterPro"/>
</dbReference>
<evidence type="ECO:0000259" key="3">
    <source>
        <dbReference type="PROSITE" id="PS51186"/>
    </source>
</evidence>
<accession>A0A1M7ZH99</accession>
<dbReference type="InterPro" id="IPR050832">
    <property type="entry name" value="Bact_Acetyltransf"/>
</dbReference>
<dbReference type="OrthoDB" id="9809751at2"/>
<keyword evidence="2" id="KW-0012">Acyltransferase</keyword>
<reference evidence="4 5" key="1">
    <citation type="submission" date="2016-12" db="EMBL/GenBank/DDBJ databases">
        <authorList>
            <person name="Song W.-J."/>
            <person name="Kurnit D.M."/>
        </authorList>
    </citation>
    <scope>NUCLEOTIDE SEQUENCE [LARGE SCALE GENOMIC DNA]</scope>
    <source>
        <strain evidence="4 5">DSM 19599</strain>
    </source>
</reference>
<evidence type="ECO:0000256" key="1">
    <source>
        <dbReference type="ARBA" id="ARBA00022679"/>
    </source>
</evidence>
<dbReference type="EMBL" id="FRXO01000003">
    <property type="protein sequence ID" value="SHO64212.1"/>
    <property type="molecule type" value="Genomic_DNA"/>
</dbReference>
<evidence type="ECO:0000313" key="4">
    <source>
        <dbReference type="EMBL" id="SHO64212.1"/>
    </source>
</evidence>
<dbReference type="InterPro" id="IPR000182">
    <property type="entry name" value="GNAT_dom"/>
</dbReference>
<dbReference type="PROSITE" id="PS51186">
    <property type="entry name" value="GNAT"/>
    <property type="match status" value="1"/>
</dbReference>
<dbReference type="RefSeq" id="WP_073627481.1">
    <property type="nucleotide sequence ID" value="NZ_FRXO01000003.1"/>
</dbReference>
<evidence type="ECO:0000313" key="5">
    <source>
        <dbReference type="Proteomes" id="UP000186406"/>
    </source>
</evidence>
<dbReference type="CDD" id="cd04301">
    <property type="entry name" value="NAT_SF"/>
    <property type="match status" value="1"/>
</dbReference>
<dbReference type="SUPFAM" id="SSF55729">
    <property type="entry name" value="Acyl-CoA N-acyltransferases (Nat)"/>
    <property type="match status" value="1"/>
</dbReference>
<gene>
    <name evidence="4" type="ORF">SAMN02745172_01632</name>
</gene>
<dbReference type="PANTHER" id="PTHR43877">
    <property type="entry name" value="AMINOALKYLPHOSPHONATE N-ACETYLTRANSFERASE-RELATED-RELATED"/>
    <property type="match status" value="1"/>
</dbReference>
<evidence type="ECO:0000256" key="2">
    <source>
        <dbReference type="ARBA" id="ARBA00023315"/>
    </source>
</evidence>